<reference evidence="2" key="1">
    <citation type="submission" date="2023-03" db="EMBL/GenBank/DDBJ databases">
        <title>Massive genome expansion in bonnet fungi (Mycena s.s.) driven by repeated elements and novel gene families across ecological guilds.</title>
        <authorList>
            <consortium name="Lawrence Berkeley National Laboratory"/>
            <person name="Harder C.B."/>
            <person name="Miyauchi S."/>
            <person name="Viragh M."/>
            <person name="Kuo A."/>
            <person name="Thoen E."/>
            <person name="Andreopoulos B."/>
            <person name="Lu D."/>
            <person name="Skrede I."/>
            <person name="Drula E."/>
            <person name="Henrissat B."/>
            <person name="Morin E."/>
            <person name="Kohler A."/>
            <person name="Barry K."/>
            <person name="LaButti K."/>
            <person name="Morin E."/>
            <person name="Salamov A."/>
            <person name="Lipzen A."/>
            <person name="Mereny Z."/>
            <person name="Hegedus B."/>
            <person name="Baldrian P."/>
            <person name="Stursova M."/>
            <person name="Weitz H."/>
            <person name="Taylor A."/>
            <person name="Grigoriev I.V."/>
            <person name="Nagy L.G."/>
            <person name="Martin F."/>
            <person name="Kauserud H."/>
        </authorList>
    </citation>
    <scope>NUCLEOTIDE SEQUENCE</scope>
    <source>
        <strain evidence="2">CBHHK067</strain>
    </source>
</reference>
<sequence>MSVKDASPNGHDTHMYLRTPSGANGSVLPHNLRSLADNLHINLRPHHVLLPTLRIPQAFPAYVLKCVL</sequence>
<protein>
    <submittedName>
        <fullName evidence="2">Uncharacterized protein</fullName>
    </submittedName>
</protein>
<name>A0AAD7C2N1_MYCRO</name>
<comment type="caution">
    <text evidence="2">The sequence shown here is derived from an EMBL/GenBank/DDBJ whole genome shotgun (WGS) entry which is preliminary data.</text>
</comment>
<feature type="region of interest" description="Disordered" evidence="1">
    <location>
        <begin position="1"/>
        <end position="22"/>
    </location>
</feature>
<gene>
    <name evidence="2" type="ORF">B0H17DRAFT_1107207</name>
</gene>
<accession>A0AAD7C2N1</accession>
<evidence type="ECO:0000313" key="3">
    <source>
        <dbReference type="Proteomes" id="UP001221757"/>
    </source>
</evidence>
<organism evidence="2 3">
    <name type="scientific">Mycena rosella</name>
    <name type="common">Pink bonnet</name>
    <name type="synonym">Agaricus rosellus</name>
    <dbReference type="NCBI Taxonomy" id="1033263"/>
    <lineage>
        <taxon>Eukaryota</taxon>
        <taxon>Fungi</taxon>
        <taxon>Dikarya</taxon>
        <taxon>Basidiomycota</taxon>
        <taxon>Agaricomycotina</taxon>
        <taxon>Agaricomycetes</taxon>
        <taxon>Agaricomycetidae</taxon>
        <taxon>Agaricales</taxon>
        <taxon>Marasmiineae</taxon>
        <taxon>Mycenaceae</taxon>
        <taxon>Mycena</taxon>
    </lineage>
</organism>
<keyword evidence="3" id="KW-1185">Reference proteome</keyword>
<dbReference type="AlphaFoldDB" id="A0AAD7C2N1"/>
<evidence type="ECO:0000313" key="2">
    <source>
        <dbReference type="EMBL" id="KAJ7637211.1"/>
    </source>
</evidence>
<evidence type="ECO:0000256" key="1">
    <source>
        <dbReference type="SAM" id="MobiDB-lite"/>
    </source>
</evidence>
<dbReference type="EMBL" id="JARKIE010000461">
    <property type="protein sequence ID" value="KAJ7637211.1"/>
    <property type="molecule type" value="Genomic_DNA"/>
</dbReference>
<proteinExistence type="predicted"/>
<dbReference type="Proteomes" id="UP001221757">
    <property type="component" value="Unassembled WGS sequence"/>
</dbReference>